<dbReference type="AlphaFoldDB" id="K1QYX1"/>
<organism evidence="2">
    <name type="scientific">Magallana gigas</name>
    <name type="common">Pacific oyster</name>
    <name type="synonym">Crassostrea gigas</name>
    <dbReference type="NCBI Taxonomy" id="29159"/>
    <lineage>
        <taxon>Eukaryota</taxon>
        <taxon>Metazoa</taxon>
        <taxon>Spiralia</taxon>
        <taxon>Lophotrochozoa</taxon>
        <taxon>Mollusca</taxon>
        <taxon>Bivalvia</taxon>
        <taxon>Autobranchia</taxon>
        <taxon>Pteriomorphia</taxon>
        <taxon>Ostreida</taxon>
        <taxon>Ostreoidea</taxon>
        <taxon>Ostreidae</taxon>
        <taxon>Magallana</taxon>
    </lineage>
</organism>
<proteinExistence type="predicted"/>
<name>K1QYX1_MAGGI</name>
<evidence type="ECO:0000313" key="2">
    <source>
        <dbReference type="EMBL" id="EKC42212.1"/>
    </source>
</evidence>
<feature type="compositionally biased region" description="Polar residues" evidence="1">
    <location>
        <begin position="38"/>
        <end position="52"/>
    </location>
</feature>
<dbReference type="InParanoid" id="K1QYX1"/>
<feature type="region of interest" description="Disordered" evidence="1">
    <location>
        <begin position="23"/>
        <end position="52"/>
    </location>
</feature>
<gene>
    <name evidence="2" type="ORF">CGI_10028010</name>
</gene>
<dbReference type="EMBL" id="JH823233">
    <property type="protein sequence ID" value="EKC42212.1"/>
    <property type="molecule type" value="Genomic_DNA"/>
</dbReference>
<protein>
    <submittedName>
        <fullName evidence="2">Uncharacterized protein</fullName>
    </submittedName>
</protein>
<reference evidence="2" key="1">
    <citation type="journal article" date="2012" name="Nature">
        <title>The oyster genome reveals stress adaptation and complexity of shell formation.</title>
        <authorList>
            <person name="Zhang G."/>
            <person name="Fang X."/>
            <person name="Guo X."/>
            <person name="Li L."/>
            <person name="Luo R."/>
            <person name="Xu F."/>
            <person name="Yang P."/>
            <person name="Zhang L."/>
            <person name="Wang X."/>
            <person name="Qi H."/>
            <person name="Xiong Z."/>
            <person name="Que H."/>
            <person name="Xie Y."/>
            <person name="Holland P.W."/>
            <person name="Paps J."/>
            <person name="Zhu Y."/>
            <person name="Wu F."/>
            <person name="Chen Y."/>
            <person name="Wang J."/>
            <person name="Peng C."/>
            <person name="Meng J."/>
            <person name="Yang L."/>
            <person name="Liu J."/>
            <person name="Wen B."/>
            <person name="Zhang N."/>
            <person name="Huang Z."/>
            <person name="Zhu Q."/>
            <person name="Feng Y."/>
            <person name="Mount A."/>
            <person name="Hedgecock D."/>
            <person name="Xu Z."/>
            <person name="Liu Y."/>
            <person name="Domazet-Loso T."/>
            <person name="Du Y."/>
            <person name="Sun X."/>
            <person name="Zhang S."/>
            <person name="Liu B."/>
            <person name="Cheng P."/>
            <person name="Jiang X."/>
            <person name="Li J."/>
            <person name="Fan D."/>
            <person name="Wang W."/>
            <person name="Fu W."/>
            <person name="Wang T."/>
            <person name="Wang B."/>
            <person name="Zhang J."/>
            <person name="Peng Z."/>
            <person name="Li Y."/>
            <person name="Li N."/>
            <person name="Wang J."/>
            <person name="Chen M."/>
            <person name="He Y."/>
            <person name="Tan F."/>
            <person name="Song X."/>
            <person name="Zheng Q."/>
            <person name="Huang R."/>
            <person name="Yang H."/>
            <person name="Du X."/>
            <person name="Chen L."/>
            <person name="Yang M."/>
            <person name="Gaffney P.M."/>
            <person name="Wang S."/>
            <person name="Luo L."/>
            <person name="She Z."/>
            <person name="Ming Y."/>
            <person name="Huang W."/>
            <person name="Zhang S."/>
            <person name="Huang B."/>
            <person name="Zhang Y."/>
            <person name="Qu T."/>
            <person name="Ni P."/>
            <person name="Miao G."/>
            <person name="Wang J."/>
            <person name="Wang Q."/>
            <person name="Steinberg C.E."/>
            <person name="Wang H."/>
            <person name="Li N."/>
            <person name="Qian L."/>
            <person name="Zhang G."/>
            <person name="Li Y."/>
            <person name="Yang H."/>
            <person name="Liu X."/>
            <person name="Wang J."/>
            <person name="Yin Y."/>
            <person name="Wang J."/>
        </authorList>
    </citation>
    <scope>NUCLEOTIDE SEQUENCE [LARGE SCALE GENOMIC DNA]</scope>
    <source>
        <strain evidence="2">05x7-T-G4-1.051#20</strain>
    </source>
</reference>
<sequence>MGSAALLPNAVKYHLVLQMNLNSNSESRGRSQMPKDPQISQSFDSMDSINNI</sequence>
<evidence type="ECO:0000256" key="1">
    <source>
        <dbReference type="SAM" id="MobiDB-lite"/>
    </source>
</evidence>
<dbReference type="HOGENOM" id="CLU_3089297_0_0_1"/>
<accession>K1QYX1</accession>